<evidence type="ECO:0000259" key="8">
    <source>
        <dbReference type="Pfam" id="PF01435"/>
    </source>
</evidence>
<feature type="transmembrane region" description="Helical" evidence="7">
    <location>
        <begin position="174"/>
        <end position="193"/>
    </location>
</feature>
<evidence type="ECO:0000256" key="2">
    <source>
        <dbReference type="ARBA" id="ARBA00022723"/>
    </source>
</evidence>
<keyword evidence="5 6" id="KW-0482">Metalloprotease</keyword>
<protein>
    <submittedName>
        <fullName evidence="9">M48 family metalloprotease</fullName>
    </submittedName>
</protein>
<keyword evidence="7" id="KW-0472">Membrane</keyword>
<feature type="domain" description="Peptidase M48" evidence="8">
    <location>
        <begin position="223"/>
        <end position="403"/>
    </location>
</feature>
<evidence type="ECO:0000256" key="3">
    <source>
        <dbReference type="ARBA" id="ARBA00022801"/>
    </source>
</evidence>
<proteinExistence type="inferred from homology"/>
<reference evidence="9" key="2">
    <citation type="journal article" date="2021" name="PeerJ">
        <title>Extensive microbial diversity within the chicken gut microbiome revealed by metagenomics and culture.</title>
        <authorList>
            <person name="Gilroy R."/>
            <person name="Ravi A."/>
            <person name="Getino M."/>
            <person name="Pursley I."/>
            <person name="Horton D.L."/>
            <person name="Alikhan N.F."/>
            <person name="Baker D."/>
            <person name="Gharbi K."/>
            <person name="Hall N."/>
            <person name="Watson M."/>
            <person name="Adriaenssens E.M."/>
            <person name="Foster-Nyarko E."/>
            <person name="Jarju S."/>
            <person name="Secka A."/>
            <person name="Antonio M."/>
            <person name="Oren A."/>
            <person name="Chaudhuri R.R."/>
            <person name="La Ragione R."/>
            <person name="Hildebrand F."/>
            <person name="Pallen M.J."/>
        </authorList>
    </citation>
    <scope>NUCLEOTIDE SEQUENCE</scope>
    <source>
        <strain evidence="9">14700</strain>
    </source>
</reference>
<sequence length="425" mass="48932">MSSNYYNYEVKNDTTYEEMPRKRFSLIGLLSKIRNLCFLILLVILIFTAWPSLHTESYLCFRLIVGLIFNKEIFSLVVSSFIEGFNLQPIARSIELLVLVVCVWKLIFRGKILAFLRIKSIVMLSLASYWIYLILFYALNITTLPIWSEYASFFIYSPMFCWLYPLGLDMAMKAYAVIIVLIACYLATVIFYGSSVREGQRLDRDDMEELGINDVLRRVNPIRKIFLPRPRFYATDTFSQNAYSSGRNIVIALDIFDEGIEVAQGVIAHELGHYYHYDTDASLICNVAINTVTFPLMIVTFIARILSHIPFLGIAAGIYGLLLSVFGAITGIIFNIINLVFYWIDGKWAERSADMFSVVLGYGFGNYLFLSKYTEGFSLRALISGFLDVHPGTRSRCRYIKKRIIRYYGEDYWDSCVAVYGDYYV</sequence>
<evidence type="ECO:0000313" key="9">
    <source>
        <dbReference type="EMBL" id="MBO8468311.1"/>
    </source>
</evidence>
<name>A0A9D9IB52_9SPIO</name>
<evidence type="ECO:0000313" key="10">
    <source>
        <dbReference type="Proteomes" id="UP000810292"/>
    </source>
</evidence>
<dbReference type="Proteomes" id="UP000810292">
    <property type="component" value="Unassembled WGS sequence"/>
</dbReference>
<dbReference type="AlphaFoldDB" id="A0A9D9IB52"/>
<evidence type="ECO:0000256" key="7">
    <source>
        <dbReference type="SAM" id="Phobius"/>
    </source>
</evidence>
<evidence type="ECO:0000256" key="1">
    <source>
        <dbReference type="ARBA" id="ARBA00022670"/>
    </source>
</evidence>
<keyword evidence="7" id="KW-0812">Transmembrane</keyword>
<feature type="transmembrane region" description="Helical" evidence="7">
    <location>
        <begin position="281"/>
        <end position="306"/>
    </location>
</feature>
<accession>A0A9D9IB52</accession>
<gene>
    <name evidence="9" type="ORF">IAA72_00815</name>
</gene>
<dbReference type="EMBL" id="JADIMF010000012">
    <property type="protein sequence ID" value="MBO8468311.1"/>
    <property type="molecule type" value="Genomic_DNA"/>
</dbReference>
<feature type="transmembrane region" description="Helical" evidence="7">
    <location>
        <begin position="90"/>
        <end position="108"/>
    </location>
</feature>
<dbReference type="GO" id="GO:0004222">
    <property type="term" value="F:metalloendopeptidase activity"/>
    <property type="evidence" value="ECO:0007669"/>
    <property type="project" value="InterPro"/>
</dbReference>
<keyword evidence="7" id="KW-1133">Transmembrane helix</keyword>
<dbReference type="GO" id="GO:0046872">
    <property type="term" value="F:metal ion binding"/>
    <property type="evidence" value="ECO:0007669"/>
    <property type="project" value="UniProtKB-KW"/>
</dbReference>
<feature type="transmembrane region" description="Helical" evidence="7">
    <location>
        <begin position="24"/>
        <end position="47"/>
    </location>
</feature>
<keyword evidence="4 6" id="KW-0862">Zinc</keyword>
<comment type="similarity">
    <text evidence="6">Belongs to the peptidase M48 family.</text>
</comment>
<evidence type="ECO:0000256" key="5">
    <source>
        <dbReference type="ARBA" id="ARBA00023049"/>
    </source>
</evidence>
<keyword evidence="1 6" id="KW-0645">Protease</keyword>
<organism evidence="9 10">
    <name type="scientific">Candidatus Ornithospirochaeta stercoravium</name>
    <dbReference type="NCBI Taxonomy" id="2840897"/>
    <lineage>
        <taxon>Bacteria</taxon>
        <taxon>Pseudomonadati</taxon>
        <taxon>Spirochaetota</taxon>
        <taxon>Spirochaetia</taxon>
        <taxon>Spirochaetales</taxon>
        <taxon>Spirochaetaceae</taxon>
        <taxon>Spirochaetaceae incertae sedis</taxon>
        <taxon>Candidatus Ornithospirochaeta</taxon>
    </lineage>
</organism>
<feature type="transmembrane region" description="Helical" evidence="7">
    <location>
        <begin position="318"/>
        <end position="341"/>
    </location>
</feature>
<evidence type="ECO:0000256" key="6">
    <source>
        <dbReference type="RuleBase" id="RU003983"/>
    </source>
</evidence>
<comment type="cofactor">
    <cofactor evidence="6">
        <name>Zn(2+)</name>
        <dbReference type="ChEBI" id="CHEBI:29105"/>
    </cofactor>
    <text evidence="6">Binds 1 zinc ion per subunit.</text>
</comment>
<dbReference type="GO" id="GO:0006508">
    <property type="term" value="P:proteolysis"/>
    <property type="evidence" value="ECO:0007669"/>
    <property type="project" value="UniProtKB-KW"/>
</dbReference>
<dbReference type="Pfam" id="PF01435">
    <property type="entry name" value="Peptidase_M48"/>
    <property type="match status" value="1"/>
</dbReference>
<feature type="transmembrane region" description="Helical" evidence="7">
    <location>
        <begin position="353"/>
        <end position="370"/>
    </location>
</feature>
<evidence type="ECO:0000256" key="4">
    <source>
        <dbReference type="ARBA" id="ARBA00022833"/>
    </source>
</evidence>
<comment type="caution">
    <text evidence="9">The sequence shown here is derived from an EMBL/GenBank/DDBJ whole genome shotgun (WGS) entry which is preliminary data.</text>
</comment>
<feature type="transmembrane region" description="Helical" evidence="7">
    <location>
        <begin position="120"/>
        <end position="138"/>
    </location>
</feature>
<keyword evidence="3 6" id="KW-0378">Hydrolase</keyword>
<keyword evidence="2" id="KW-0479">Metal-binding</keyword>
<dbReference type="InterPro" id="IPR001915">
    <property type="entry name" value="Peptidase_M48"/>
</dbReference>
<reference evidence="9" key="1">
    <citation type="submission" date="2020-10" db="EMBL/GenBank/DDBJ databases">
        <authorList>
            <person name="Gilroy R."/>
        </authorList>
    </citation>
    <scope>NUCLEOTIDE SEQUENCE</scope>
    <source>
        <strain evidence="9">14700</strain>
    </source>
</reference>